<dbReference type="SUPFAM" id="SSF53474">
    <property type="entry name" value="alpha/beta-Hydrolases"/>
    <property type="match status" value="1"/>
</dbReference>
<dbReference type="Pfam" id="PF12146">
    <property type="entry name" value="Hydrolase_4"/>
    <property type="match status" value="1"/>
</dbReference>
<reference evidence="3 4" key="1">
    <citation type="journal article" date="2015" name="Genome Announc.">
        <title>Complete Genome Sequencing of Stenotrophomonas acidaminiphila ZAC14D2_NAIMI4_2, a Multidrug-Resistant Strain Isolated from Sediments of a Polluted River in Mexico, Uncovers New Antibiotic Resistance Genes and a Novel Class-II Lasso Peptide Biosynthesis Gene Cluster.</title>
        <authorList>
            <person name="Vinuesa P."/>
            <person name="Ochoa-Sanchez L.E."/>
        </authorList>
    </citation>
    <scope>NUCLEOTIDE SEQUENCE [LARGE SCALE GENOMIC DNA]</scope>
    <source>
        <strain evidence="3 4">ZAC14D2_NAIMI4_2</strain>
    </source>
</reference>
<proteinExistence type="predicted"/>
<dbReference type="Proteomes" id="UP000061010">
    <property type="component" value="Chromosome"/>
</dbReference>
<feature type="compositionally biased region" description="Pro residues" evidence="1">
    <location>
        <begin position="238"/>
        <end position="248"/>
    </location>
</feature>
<dbReference type="PATRIC" id="fig|128780.6.peg.3786"/>
<organism evidence="3 4">
    <name type="scientific">Stenotrophomonas acidaminiphila</name>
    <dbReference type="NCBI Taxonomy" id="128780"/>
    <lineage>
        <taxon>Bacteria</taxon>
        <taxon>Pseudomonadati</taxon>
        <taxon>Pseudomonadota</taxon>
        <taxon>Gammaproteobacteria</taxon>
        <taxon>Lysobacterales</taxon>
        <taxon>Lysobacteraceae</taxon>
        <taxon>Stenotrophomonas</taxon>
    </lineage>
</organism>
<dbReference type="InterPro" id="IPR029058">
    <property type="entry name" value="AB_hydrolase_fold"/>
</dbReference>
<gene>
    <name evidence="3" type="ORF">AOT14_37400</name>
</gene>
<dbReference type="Gene3D" id="3.40.50.1820">
    <property type="entry name" value="alpha/beta hydrolase"/>
    <property type="match status" value="1"/>
</dbReference>
<evidence type="ECO:0000259" key="2">
    <source>
        <dbReference type="Pfam" id="PF12146"/>
    </source>
</evidence>
<protein>
    <submittedName>
        <fullName evidence="3">Bioh protein, putative</fullName>
    </submittedName>
</protein>
<dbReference type="AlphaFoldDB" id="A0A0S1B523"/>
<evidence type="ECO:0000313" key="4">
    <source>
        <dbReference type="Proteomes" id="UP000061010"/>
    </source>
</evidence>
<evidence type="ECO:0000313" key="3">
    <source>
        <dbReference type="EMBL" id="ALJ30070.1"/>
    </source>
</evidence>
<dbReference type="KEGG" id="sacz:AOT14_37400"/>
<keyword evidence="4" id="KW-1185">Reference proteome</keyword>
<dbReference type="InterPro" id="IPR022742">
    <property type="entry name" value="Hydrolase_4"/>
</dbReference>
<name>A0A0S1B523_9GAMM</name>
<dbReference type="OrthoDB" id="8561148at2"/>
<sequence length="254" mass="27368">MTALLILPGLDGTATLHTAFIEAAAAWFDSVEVVAYPPDRPLDYAELEAISRAALPDKPFVLLGESFSGPVALSIAADPRANLRGLVLSTTFATAPVPFLRTFAPLLHATPFPLPPLMLLSWWLYGRWATPALETALRDALRQVSPHVLRFRAAIALRVDVLARCAAIAVPVLDLRASDDKLLQRDPGKRMSAAIPRCRTVEVAGPHLLLQAEPEACARIVGEFAAGIDAGRDMLGLPPQPQETPWLPPSRTSP</sequence>
<accession>A0A0S1B523</accession>
<evidence type="ECO:0000256" key="1">
    <source>
        <dbReference type="SAM" id="MobiDB-lite"/>
    </source>
</evidence>
<feature type="region of interest" description="Disordered" evidence="1">
    <location>
        <begin position="235"/>
        <end position="254"/>
    </location>
</feature>
<feature type="domain" description="Serine aminopeptidase S33" evidence="2">
    <location>
        <begin position="49"/>
        <end position="197"/>
    </location>
</feature>
<dbReference type="EMBL" id="CP012900">
    <property type="protein sequence ID" value="ALJ30070.1"/>
    <property type="molecule type" value="Genomic_DNA"/>
</dbReference>